<feature type="region of interest" description="Disordered" evidence="1">
    <location>
        <begin position="150"/>
        <end position="176"/>
    </location>
</feature>
<evidence type="ECO:0000313" key="2">
    <source>
        <dbReference type="EMBL" id="KAJ7949931.1"/>
    </source>
</evidence>
<reference evidence="2" key="1">
    <citation type="journal article" date="2023" name="Science">
        <title>Elucidation of the pathway for biosynthesis of saponin adjuvants from the soapbark tree.</title>
        <authorList>
            <person name="Reed J."/>
            <person name="Orme A."/>
            <person name="El-Demerdash A."/>
            <person name="Owen C."/>
            <person name="Martin L.B.B."/>
            <person name="Misra R.C."/>
            <person name="Kikuchi S."/>
            <person name="Rejzek M."/>
            <person name="Martin A.C."/>
            <person name="Harkess A."/>
            <person name="Leebens-Mack J."/>
            <person name="Louveau T."/>
            <person name="Stephenson M.J."/>
            <person name="Osbourn A."/>
        </authorList>
    </citation>
    <scope>NUCLEOTIDE SEQUENCE</scope>
    <source>
        <strain evidence="2">S10</strain>
    </source>
</reference>
<feature type="compositionally biased region" description="Polar residues" evidence="1">
    <location>
        <begin position="25"/>
        <end position="34"/>
    </location>
</feature>
<name>A0AAD7PBZ7_QUISA</name>
<feature type="compositionally biased region" description="Basic residues" evidence="1">
    <location>
        <begin position="96"/>
        <end position="107"/>
    </location>
</feature>
<keyword evidence="3" id="KW-1185">Reference proteome</keyword>
<evidence type="ECO:0000256" key="1">
    <source>
        <dbReference type="SAM" id="MobiDB-lite"/>
    </source>
</evidence>
<dbReference type="EMBL" id="JARAOO010000012">
    <property type="protein sequence ID" value="KAJ7949931.1"/>
    <property type="molecule type" value="Genomic_DNA"/>
</dbReference>
<feature type="region of interest" description="Disordered" evidence="1">
    <location>
        <begin position="1"/>
        <end position="128"/>
    </location>
</feature>
<accession>A0AAD7PBZ7</accession>
<sequence length="266" mass="29786">MTMGPKRASSLDYPVAAEPCEEDVASSQELSSNELPPRKVTPSNKCRAKTPSSESRSESEPESKSESDSESEFDQPDRAVMPKSSEKSIQENVKTKSLKKSKAWANKRPHDDNLTTTDSKRAKTKSSEVAPDVILSRLMNEYKNNPKRFFAGQTSCGMEKLKPKPKPKPKPKSNGAKVWNVSKAISEEVDKWLGLGLKEMILMRGTGTGTVLAEHVSKEGLEMVGEAERTQLARRWKELGVAEMELFRKRMELIRDQLKLISEAYK</sequence>
<dbReference type="AlphaFoldDB" id="A0AAD7PBZ7"/>
<dbReference type="KEGG" id="qsa:O6P43_030211"/>
<protein>
    <submittedName>
        <fullName evidence="2">Mediator-associated protein 1</fullName>
    </submittedName>
</protein>
<dbReference type="Proteomes" id="UP001163823">
    <property type="component" value="Chromosome 12"/>
</dbReference>
<proteinExistence type="predicted"/>
<evidence type="ECO:0000313" key="3">
    <source>
        <dbReference type="Proteomes" id="UP001163823"/>
    </source>
</evidence>
<comment type="caution">
    <text evidence="2">The sequence shown here is derived from an EMBL/GenBank/DDBJ whole genome shotgun (WGS) entry which is preliminary data.</text>
</comment>
<feature type="compositionally biased region" description="Basic and acidic residues" evidence="1">
    <location>
        <begin position="55"/>
        <end position="67"/>
    </location>
</feature>
<feature type="compositionally biased region" description="Basic and acidic residues" evidence="1">
    <location>
        <begin position="108"/>
        <end position="121"/>
    </location>
</feature>
<organism evidence="2 3">
    <name type="scientific">Quillaja saponaria</name>
    <name type="common">Soap bark tree</name>
    <dbReference type="NCBI Taxonomy" id="32244"/>
    <lineage>
        <taxon>Eukaryota</taxon>
        <taxon>Viridiplantae</taxon>
        <taxon>Streptophyta</taxon>
        <taxon>Embryophyta</taxon>
        <taxon>Tracheophyta</taxon>
        <taxon>Spermatophyta</taxon>
        <taxon>Magnoliopsida</taxon>
        <taxon>eudicotyledons</taxon>
        <taxon>Gunneridae</taxon>
        <taxon>Pentapetalae</taxon>
        <taxon>rosids</taxon>
        <taxon>fabids</taxon>
        <taxon>Fabales</taxon>
        <taxon>Quillajaceae</taxon>
        <taxon>Quillaja</taxon>
    </lineage>
</organism>
<gene>
    <name evidence="2" type="ORF">O6P43_030211</name>
</gene>